<evidence type="ECO:0000313" key="3">
    <source>
        <dbReference type="EMBL" id="MFD2695680.1"/>
    </source>
</evidence>
<name>A0ABW5S7B4_9BACL</name>
<comment type="caution">
    <text evidence="3">The sequence shown here is derived from an EMBL/GenBank/DDBJ whole genome shotgun (WGS) entry which is preliminary data.</text>
</comment>
<dbReference type="SUPFAM" id="SSF56349">
    <property type="entry name" value="DNA breaking-rejoining enzymes"/>
    <property type="match status" value="1"/>
</dbReference>
<feature type="domain" description="Tyr recombinase" evidence="2">
    <location>
        <begin position="40"/>
        <end position="119"/>
    </location>
</feature>
<evidence type="ECO:0000259" key="2">
    <source>
        <dbReference type="PROSITE" id="PS51898"/>
    </source>
</evidence>
<gene>
    <name evidence="3" type="ORF">ACFSUE_18930</name>
</gene>
<dbReference type="CDD" id="cd00397">
    <property type="entry name" value="DNA_BRE_C"/>
    <property type="match status" value="1"/>
</dbReference>
<accession>A0ABW5S7B4</accession>
<reference evidence="4" key="1">
    <citation type="journal article" date="2019" name="Int. J. Syst. Evol. Microbiol.">
        <title>The Global Catalogue of Microorganisms (GCM) 10K type strain sequencing project: providing services to taxonomists for standard genome sequencing and annotation.</title>
        <authorList>
            <consortium name="The Broad Institute Genomics Platform"/>
            <consortium name="The Broad Institute Genome Sequencing Center for Infectious Disease"/>
            <person name="Wu L."/>
            <person name="Ma J."/>
        </authorList>
    </citation>
    <scope>NUCLEOTIDE SEQUENCE [LARGE SCALE GENOMIC DNA]</scope>
    <source>
        <strain evidence="4">TISTR 2466</strain>
    </source>
</reference>
<evidence type="ECO:0000313" key="4">
    <source>
        <dbReference type="Proteomes" id="UP001597399"/>
    </source>
</evidence>
<dbReference type="Proteomes" id="UP001597399">
    <property type="component" value="Unassembled WGS sequence"/>
</dbReference>
<sequence length="119" mass="14010">MLFVTYVKLGNLRCFAHWLENEGLTEEYTAKGVKMAKLDENPRIVREEDIKLALRYLRKQSRREKDFFSIRDRTIILFLAGTGLRASEMCRLDWQDIDYSSGLIRPRQESSALYRCLTA</sequence>
<keyword evidence="1" id="KW-0233">DNA recombination</keyword>
<evidence type="ECO:0000256" key="1">
    <source>
        <dbReference type="ARBA" id="ARBA00023172"/>
    </source>
</evidence>
<proteinExistence type="predicted"/>
<organism evidence="3 4">
    <name type="scientific">Sporolactobacillus shoreicorticis</name>
    <dbReference type="NCBI Taxonomy" id="1923877"/>
    <lineage>
        <taxon>Bacteria</taxon>
        <taxon>Bacillati</taxon>
        <taxon>Bacillota</taxon>
        <taxon>Bacilli</taxon>
        <taxon>Bacillales</taxon>
        <taxon>Sporolactobacillaceae</taxon>
        <taxon>Sporolactobacillus</taxon>
    </lineage>
</organism>
<dbReference type="InterPro" id="IPR011010">
    <property type="entry name" value="DNA_brk_join_enz"/>
</dbReference>
<dbReference type="PROSITE" id="PS51898">
    <property type="entry name" value="TYR_RECOMBINASE"/>
    <property type="match status" value="1"/>
</dbReference>
<keyword evidence="4" id="KW-1185">Reference proteome</keyword>
<dbReference type="InterPro" id="IPR013762">
    <property type="entry name" value="Integrase-like_cat_sf"/>
</dbReference>
<dbReference type="RefSeq" id="WP_253063033.1">
    <property type="nucleotide sequence ID" value="NZ_JAMXWM010000017.1"/>
</dbReference>
<dbReference type="Pfam" id="PF00589">
    <property type="entry name" value="Phage_integrase"/>
    <property type="match status" value="1"/>
</dbReference>
<dbReference type="EMBL" id="JBHUMQ010000050">
    <property type="protein sequence ID" value="MFD2695680.1"/>
    <property type="molecule type" value="Genomic_DNA"/>
</dbReference>
<dbReference type="Gene3D" id="1.10.443.10">
    <property type="entry name" value="Intergrase catalytic core"/>
    <property type="match status" value="1"/>
</dbReference>
<protein>
    <submittedName>
        <fullName evidence="3">Tyrosine-type recombinase/integrase</fullName>
    </submittedName>
</protein>
<dbReference type="InterPro" id="IPR002104">
    <property type="entry name" value="Integrase_catalytic"/>
</dbReference>